<sequence>MTVHQQEPPSRYRFALETARALGRADGRLEAGLGVDPGPAPVGPWCRGLDPERFAALVWGTAGGDAPAGVVLNASLWYAQGFREAVAPAGTRQEDHPAVARHPSGSCPPPAGDGRSRAPAWRAVPRPRSEPT</sequence>
<dbReference type="EMBL" id="JAAGWE010000013">
    <property type="protein sequence ID" value="NEM06070.1"/>
    <property type="molecule type" value="Genomic_DNA"/>
</dbReference>
<dbReference type="RefSeq" id="WP_163476242.1">
    <property type="nucleotide sequence ID" value="NZ_JAAGWE010000013.1"/>
</dbReference>
<organism evidence="2 3">
    <name type="scientific">Geodermatophilus normandii</name>
    <dbReference type="NCBI Taxonomy" id="1137989"/>
    <lineage>
        <taxon>Bacteria</taxon>
        <taxon>Bacillati</taxon>
        <taxon>Actinomycetota</taxon>
        <taxon>Actinomycetes</taxon>
        <taxon>Geodermatophilales</taxon>
        <taxon>Geodermatophilaceae</taxon>
        <taxon>Geodermatophilus</taxon>
    </lineage>
</organism>
<feature type="region of interest" description="Disordered" evidence="1">
    <location>
        <begin position="88"/>
        <end position="132"/>
    </location>
</feature>
<dbReference type="Proteomes" id="UP000471126">
    <property type="component" value="Unassembled WGS sequence"/>
</dbReference>
<accession>A0A6P0GFN9</accession>
<feature type="compositionally biased region" description="Low complexity" evidence="1">
    <location>
        <begin position="117"/>
        <end position="126"/>
    </location>
</feature>
<proteinExistence type="predicted"/>
<dbReference type="AlphaFoldDB" id="A0A6P0GFN9"/>
<evidence type="ECO:0000256" key="1">
    <source>
        <dbReference type="SAM" id="MobiDB-lite"/>
    </source>
</evidence>
<evidence type="ECO:0000313" key="3">
    <source>
        <dbReference type="Proteomes" id="UP000471126"/>
    </source>
</evidence>
<reference evidence="2 3" key="1">
    <citation type="submission" date="2019-12" db="EMBL/GenBank/DDBJ databases">
        <title>WGS of CPCC 203550 I12A-02606.</title>
        <authorList>
            <person name="Jiang Z."/>
        </authorList>
    </citation>
    <scope>NUCLEOTIDE SEQUENCE [LARGE SCALE GENOMIC DNA]</scope>
    <source>
        <strain evidence="2 3">I12A-02606</strain>
    </source>
</reference>
<protein>
    <submittedName>
        <fullName evidence="2">Uncharacterized protein</fullName>
    </submittedName>
</protein>
<comment type="caution">
    <text evidence="2">The sequence shown here is derived from an EMBL/GenBank/DDBJ whole genome shotgun (WGS) entry which is preliminary data.</text>
</comment>
<name>A0A6P0GFN9_9ACTN</name>
<gene>
    <name evidence="2" type="ORF">GCU54_08565</name>
</gene>
<evidence type="ECO:0000313" key="2">
    <source>
        <dbReference type="EMBL" id="NEM06070.1"/>
    </source>
</evidence>